<proteinExistence type="predicted"/>
<sequence>GTVNLISRTSESSAIDIVRCVMPSASIQAREISWGVSILCSSIEY</sequence>
<dbReference type="Proteomes" id="UP000025227">
    <property type="component" value="Unplaced"/>
</dbReference>
<organism evidence="1 2">
    <name type="scientific">Haemonchus contortus</name>
    <name type="common">Barber pole worm</name>
    <dbReference type="NCBI Taxonomy" id="6289"/>
    <lineage>
        <taxon>Eukaryota</taxon>
        <taxon>Metazoa</taxon>
        <taxon>Ecdysozoa</taxon>
        <taxon>Nematoda</taxon>
        <taxon>Chromadorea</taxon>
        <taxon>Rhabditida</taxon>
        <taxon>Rhabditina</taxon>
        <taxon>Rhabditomorpha</taxon>
        <taxon>Strongyloidea</taxon>
        <taxon>Trichostrongylidae</taxon>
        <taxon>Haemonchus</taxon>
    </lineage>
</organism>
<keyword evidence="1" id="KW-1185">Reference proteome</keyword>
<accession>A0A7I4XU92</accession>
<dbReference type="AlphaFoldDB" id="A0A7I4XU92"/>
<reference evidence="2" key="1">
    <citation type="submission" date="2020-12" db="UniProtKB">
        <authorList>
            <consortium name="WormBaseParasite"/>
        </authorList>
    </citation>
    <scope>IDENTIFICATION</scope>
    <source>
        <strain evidence="2">MHco3</strain>
    </source>
</reference>
<protein>
    <submittedName>
        <fullName evidence="2">Pilus assembly protein PilM</fullName>
    </submittedName>
</protein>
<evidence type="ECO:0000313" key="2">
    <source>
        <dbReference type="WBParaSite" id="HCON_00007735-00001"/>
    </source>
</evidence>
<dbReference type="WBParaSite" id="HCON_00007735-00001">
    <property type="protein sequence ID" value="HCON_00007735-00001"/>
    <property type="gene ID" value="HCON_00007735"/>
</dbReference>
<evidence type="ECO:0000313" key="1">
    <source>
        <dbReference type="Proteomes" id="UP000025227"/>
    </source>
</evidence>
<name>A0A7I4XU92_HAECO</name>